<feature type="transmembrane region" description="Helical" evidence="6">
    <location>
        <begin position="74"/>
        <end position="91"/>
    </location>
</feature>
<feature type="compositionally biased region" description="Pro residues" evidence="5">
    <location>
        <begin position="1"/>
        <end position="13"/>
    </location>
</feature>
<reference evidence="8 9" key="1">
    <citation type="submission" date="2020-07" db="EMBL/GenBank/DDBJ databases">
        <title>Draft genome and description of Aeromicrobium phoceense strain Marseille-Q0843 isolated from healthy skin swab.</title>
        <authorList>
            <person name="Boxberger M."/>
            <person name="La Scola B."/>
        </authorList>
    </citation>
    <scope>NUCLEOTIDE SEQUENCE [LARGE SCALE GENOMIC DNA]</scope>
    <source>
        <strain evidence="8 9">Marseille-Q0843</strain>
    </source>
</reference>
<evidence type="ECO:0000313" key="8">
    <source>
        <dbReference type="EMBL" id="MBA4609377.1"/>
    </source>
</evidence>
<dbReference type="EMBL" id="JACEOG010000001">
    <property type="protein sequence ID" value="MBA4609377.1"/>
    <property type="molecule type" value="Genomic_DNA"/>
</dbReference>
<evidence type="ECO:0000256" key="2">
    <source>
        <dbReference type="ARBA" id="ARBA00022692"/>
    </source>
</evidence>
<feature type="region of interest" description="Disordered" evidence="5">
    <location>
        <begin position="1"/>
        <end position="64"/>
    </location>
</feature>
<comment type="subcellular location">
    <subcellularLocation>
        <location evidence="1">Membrane</location>
        <topology evidence="1">Multi-pass membrane protein</topology>
    </subcellularLocation>
</comment>
<evidence type="ECO:0000256" key="1">
    <source>
        <dbReference type="ARBA" id="ARBA00004141"/>
    </source>
</evidence>
<proteinExistence type="predicted"/>
<dbReference type="GO" id="GO:0016020">
    <property type="term" value="C:membrane"/>
    <property type="evidence" value="ECO:0007669"/>
    <property type="project" value="UniProtKB-SubCell"/>
</dbReference>
<feature type="transmembrane region" description="Helical" evidence="6">
    <location>
        <begin position="97"/>
        <end position="118"/>
    </location>
</feature>
<organism evidence="8 9">
    <name type="scientific">Aeromicrobium phoceense</name>
    <dbReference type="NCBI Taxonomy" id="2754045"/>
    <lineage>
        <taxon>Bacteria</taxon>
        <taxon>Bacillati</taxon>
        <taxon>Actinomycetota</taxon>
        <taxon>Actinomycetes</taxon>
        <taxon>Propionibacteriales</taxon>
        <taxon>Nocardioidaceae</taxon>
        <taxon>Aeromicrobium</taxon>
    </lineage>
</organism>
<accession>A0A838XHQ4</accession>
<dbReference type="RefSeq" id="WP_181756059.1">
    <property type="nucleotide sequence ID" value="NZ_JACEOG010000001.1"/>
</dbReference>
<dbReference type="InterPro" id="IPR007829">
    <property type="entry name" value="TM2"/>
</dbReference>
<keyword evidence="4 6" id="KW-0472">Membrane</keyword>
<sequence>MTTPPDEPYPDPDPGAGDHDPTLRFGGPPGPPNPAAPPPPSSPPPLPPGGWAGPGAPYGIDPKTGIPFSDKSKIVAGLLQILIPLGIGRFYTGHTGIGVAQLLVTVFTCGVGAIWPFVDGIITLVSDSRDGNGRPLRS</sequence>
<dbReference type="AlphaFoldDB" id="A0A838XHQ4"/>
<evidence type="ECO:0000256" key="3">
    <source>
        <dbReference type="ARBA" id="ARBA00022989"/>
    </source>
</evidence>
<evidence type="ECO:0000256" key="5">
    <source>
        <dbReference type="SAM" id="MobiDB-lite"/>
    </source>
</evidence>
<feature type="domain" description="TM2" evidence="7">
    <location>
        <begin position="70"/>
        <end position="121"/>
    </location>
</feature>
<dbReference type="Pfam" id="PF05154">
    <property type="entry name" value="TM2"/>
    <property type="match status" value="1"/>
</dbReference>
<evidence type="ECO:0000313" key="9">
    <source>
        <dbReference type="Proteomes" id="UP000550354"/>
    </source>
</evidence>
<name>A0A838XHQ4_9ACTN</name>
<dbReference type="Proteomes" id="UP000550354">
    <property type="component" value="Unassembled WGS sequence"/>
</dbReference>
<comment type="caution">
    <text evidence="8">The sequence shown here is derived from an EMBL/GenBank/DDBJ whole genome shotgun (WGS) entry which is preliminary data.</text>
</comment>
<keyword evidence="2 6" id="KW-0812">Transmembrane</keyword>
<keyword evidence="3 6" id="KW-1133">Transmembrane helix</keyword>
<gene>
    <name evidence="8" type="ORF">H1W00_12900</name>
</gene>
<protein>
    <submittedName>
        <fullName evidence="8">TM2 domain-containing protein</fullName>
    </submittedName>
</protein>
<evidence type="ECO:0000256" key="4">
    <source>
        <dbReference type="ARBA" id="ARBA00023136"/>
    </source>
</evidence>
<evidence type="ECO:0000259" key="7">
    <source>
        <dbReference type="Pfam" id="PF05154"/>
    </source>
</evidence>
<feature type="compositionally biased region" description="Pro residues" evidence="5">
    <location>
        <begin position="28"/>
        <end position="48"/>
    </location>
</feature>
<keyword evidence="9" id="KW-1185">Reference proteome</keyword>
<evidence type="ECO:0000256" key="6">
    <source>
        <dbReference type="SAM" id="Phobius"/>
    </source>
</evidence>